<evidence type="ECO:0008006" key="3">
    <source>
        <dbReference type="Google" id="ProtNLM"/>
    </source>
</evidence>
<evidence type="ECO:0000313" key="2">
    <source>
        <dbReference type="Proteomes" id="UP000236311"/>
    </source>
</evidence>
<sequence>MIKLNRPDKPSALTPEVEKQLINEYKNTEKSVWKKDFITVPLLKMSHNKCCYCETILGVQARPMQVEHYHCKSLYPDEVVKWENLLPSCSECNSNKSTIDTYKTPLIDPSIDDPREYLYLKCFMIKSKDNNILSKGRLTVDKLDLNNQIKLVIPRIKIADVMYYKLKDIYKKAIVLNSREDGKLYNKSRIINTLVDILKMAQPDAEYSAFMATIILTDEDYIESKDILKNKGLWTDELETLHNCAAEIKLDTEK</sequence>
<dbReference type="AlphaFoldDB" id="A0A2K4ZQM8"/>
<keyword evidence="2" id="KW-1185">Reference proteome</keyword>
<gene>
    <name evidence="1" type="ORF">AMURIS_05572</name>
</gene>
<reference evidence="1 2" key="1">
    <citation type="submission" date="2018-01" db="EMBL/GenBank/DDBJ databases">
        <authorList>
            <person name="Gaut B.S."/>
            <person name="Morton B.R."/>
            <person name="Clegg M.T."/>
            <person name="Duvall M.R."/>
        </authorList>
    </citation>
    <scope>NUCLEOTIDE SEQUENCE [LARGE SCALE GENOMIC DNA]</scope>
    <source>
        <strain evidence="1">GP69</strain>
    </source>
</reference>
<evidence type="ECO:0000313" key="1">
    <source>
        <dbReference type="EMBL" id="SOY32804.1"/>
    </source>
</evidence>
<organism evidence="1 2">
    <name type="scientific">Acetatifactor muris</name>
    <dbReference type="NCBI Taxonomy" id="879566"/>
    <lineage>
        <taxon>Bacteria</taxon>
        <taxon>Bacillati</taxon>
        <taxon>Bacillota</taxon>
        <taxon>Clostridia</taxon>
        <taxon>Lachnospirales</taxon>
        <taxon>Lachnospiraceae</taxon>
        <taxon>Acetatifactor</taxon>
    </lineage>
</organism>
<dbReference type="Gene3D" id="1.10.30.50">
    <property type="match status" value="1"/>
</dbReference>
<name>A0A2K4ZQM8_9FIRM</name>
<dbReference type="EMBL" id="OFSM01000074">
    <property type="protein sequence ID" value="SOY32804.1"/>
    <property type="molecule type" value="Genomic_DNA"/>
</dbReference>
<dbReference type="Proteomes" id="UP000236311">
    <property type="component" value="Unassembled WGS sequence"/>
</dbReference>
<dbReference type="OrthoDB" id="9816185at2"/>
<accession>A0A2K4ZQM8</accession>
<proteinExistence type="predicted"/>
<dbReference type="RefSeq" id="WP_103242714.1">
    <property type="nucleotide sequence ID" value="NZ_JANJZD010000073.1"/>
</dbReference>
<protein>
    <recommendedName>
        <fullName evidence="3">HNH endonuclease</fullName>
    </recommendedName>
</protein>